<protein>
    <submittedName>
        <fullName evidence="2">Uncharacterized protein</fullName>
    </submittedName>
</protein>
<reference evidence="2" key="1">
    <citation type="submission" date="2021-03" db="EMBL/GenBank/DDBJ databases">
        <authorList>
            <person name="Tran Van P."/>
        </authorList>
    </citation>
    <scope>NUCLEOTIDE SEQUENCE</scope>
</reference>
<proteinExistence type="predicted"/>
<dbReference type="Proteomes" id="UP001153148">
    <property type="component" value="Unassembled WGS sequence"/>
</dbReference>
<feature type="compositionally biased region" description="Polar residues" evidence="1">
    <location>
        <begin position="1"/>
        <end position="11"/>
    </location>
</feature>
<feature type="region of interest" description="Disordered" evidence="1">
    <location>
        <begin position="1"/>
        <end position="31"/>
    </location>
</feature>
<organism evidence="2 3">
    <name type="scientific">Timema podura</name>
    <name type="common">Walking stick</name>
    <dbReference type="NCBI Taxonomy" id="61482"/>
    <lineage>
        <taxon>Eukaryota</taxon>
        <taxon>Metazoa</taxon>
        <taxon>Ecdysozoa</taxon>
        <taxon>Arthropoda</taxon>
        <taxon>Hexapoda</taxon>
        <taxon>Insecta</taxon>
        <taxon>Pterygota</taxon>
        <taxon>Neoptera</taxon>
        <taxon>Polyneoptera</taxon>
        <taxon>Phasmatodea</taxon>
        <taxon>Timematodea</taxon>
        <taxon>Timematoidea</taxon>
        <taxon>Timematidae</taxon>
        <taxon>Timema</taxon>
    </lineage>
</organism>
<keyword evidence="3" id="KW-1185">Reference proteome</keyword>
<evidence type="ECO:0000313" key="3">
    <source>
        <dbReference type="Proteomes" id="UP001153148"/>
    </source>
</evidence>
<evidence type="ECO:0000256" key="1">
    <source>
        <dbReference type="SAM" id="MobiDB-lite"/>
    </source>
</evidence>
<feature type="compositionally biased region" description="Acidic residues" evidence="1">
    <location>
        <begin position="13"/>
        <end position="27"/>
    </location>
</feature>
<sequence>MFTSSSLNIASEPQDEDNESDDEMDDDVPWRSPSEKIAYDEALSSGRCAKSAWHIEYSRIVKGFPPVSPYIGVSPTLCYLLKEKKPLCCLQLAQV</sequence>
<evidence type="ECO:0000313" key="2">
    <source>
        <dbReference type="EMBL" id="CAG2061215.1"/>
    </source>
</evidence>
<comment type="caution">
    <text evidence="2">The sequence shown here is derived from an EMBL/GenBank/DDBJ whole genome shotgun (WGS) entry which is preliminary data.</text>
</comment>
<gene>
    <name evidence="2" type="ORF">TPAB3V08_LOCUS8170</name>
</gene>
<name>A0ABN7NZS4_TIMPD</name>
<accession>A0ABN7NZS4</accession>
<dbReference type="EMBL" id="CAJPIN010015014">
    <property type="protein sequence ID" value="CAG2061215.1"/>
    <property type="molecule type" value="Genomic_DNA"/>
</dbReference>